<dbReference type="Pfam" id="PF00367">
    <property type="entry name" value="PTS_EIIB"/>
    <property type="match status" value="1"/>
</dbReference>
<evidence type="ECO:0000256" key="12">
    <source>
        <dbReference type="SAM" id="Phobius"/>
    </source>
</evidence>
<dbReference type="Gene3D" id="2.70.70.10">
    <property type="entry name" value="Glucose Permease (Domain IIA)"/>
    <property type="match status" value="1"/>
</dbReference>
<accession>A0ABY2ISP1</accession>
<evidence type="ECO:0000256" key="3">
    <source>
        <dbReference type="ARBA" id="ARBA00022475"/>
    </source>
</evidence>
<evidence type="ECO:0000256" key="1">
    <source>
        <dbReference type="ARBA" id="ARBA00004651"/>
    </source>
</evidence>
<dbReference type="InterPro" id="IPR003352">
    <property type="entry name" value="PTS_EIIC"/>
</dbReference>
<evidence type="ECO:0000256" key="6">
    <source>
        <dbReference type="ARBA" id="ARBA00022683"/>
    </source>
</evidence>
<dbReference type="InterPro" id="IPR018113">
    <property type="entry name" value="PTrfase_EIIB_Cys"/>
</dbReference>
<feature type="transmembrane region" description="Helical" evidence="12">
    <location>
        <begin position="247"/>
        <end position="266"/>
    </location>
</feature>
<dbReference type="Gene3D" id="3.30.1360.60">
    <property type="entry name" value="Glucose permease domain IIB"/>
    <property type="match status" value="1"/>
</dbReference>
<keyword evidence="10 12" id="KW-0472">Membrane</keyword>
<dbReference type="InterPro" id="IPR013013">
    <property type="entry name" value="PTS_EIIC_1"/>
</dbReference>
<dbReference type="InterPro" id="IPR001127">
    <property type="entry name" value="PTS_EIIA_1_perm"/>
</dbReference>
<dbReference type="PANTHER" id="PTHR30175">
    <property type="entry name" value="PHOSPHOTRANSFERASE SYSTEM TRANSPORT PROTEIN"/>
    <property type="match status" value="1"/>
</dbReference>
<dbReference type="InterPro" id="IPR050558">
    <property type="entry name" value="PTS_Sugar-Specific_Components"/>
</dbReference>
<evidence type="ECO:0000256" key="11">
    <source>
        <dbReference type="PROSITE-ProRule" id="PRU00421"/>
    </source>
</evidence>
<dbReference type="NCBIfam" id="TIGR01995">
    <property type="entry name" value="PTS-II-ABC-beta"/>
    <property type="match status" value="1"/>
</dbReference>
<dbReference type="NCBIfam" id="TIGR00830">
    <property type="entry name" value="PTBA"/>
    <property type="match status" value="1"/>
</dbReference>
<evidence type="ECO:0000256" key="10">
    <source>
        <dbReference type="ARBA" id="ARBA00023136"/>
    </source>
</evidence>
<dbReference type="EMBL" id="SOGQ01000095">
    <property type="protein sequence ID" value="TFC93414.1"/>
    <property type="molecule type" value="Genomic_DNA"/>
</dbReference>
<organism evidence="16 17">
    <name type="scientific">Cryobacterium sinapicolor</name>
    <dbReference type="NCBI Taxonomy" id="1259236"/>
    <lineage>
        <taxon>Bacteria</taxon>
        <taxon>Bacillati</taxon>
        <taxon>Actinomycetota</taxon>
        <taxon>Actinomycetes</taxon>
        <taxon>Micrococcales</taxon>
        <taxon>Microbacteriaceae</taxon>
        <taxon>Cryobacterium</taxon>
    </lineage>
</organism>
<dbReference type="PROSITE" id="PS51093">
    <property type="entry name" value="PTS_EIIA_TYPE_1"/>
    <property type="match status" value="1"/>
</dbReference>
<feature type="active site" description="Phosphocysteine intermediate; for EIIB activity" evidence="11">
    <location>
        <position position="30"/>
    </location>
</feature>
<feature type="domain" description="PTS EIIB type-1" evidence="14">
    <location>
        <begin position="8"/>
        <end position="90"/>
    </location>
</feature>
<keyword evidence="17" id="KW-1185">Reference proteome</keyword>
<comment type="subcellular location">
    <subcellularLocation>
        <location evidence="1">Cell membrane</location>
        <topology evidence="1">Multi-pass membrane protein</topology>
    </subcellularLocation>
</comment>
<evidence type="ECO:0000256" key="7">
    <source>
        <dbReference type="ARBA" id="ARBA00022692"/>
    </source>
</evidence>
<dbReference type="Pfam" id="PF02378">
    <property type="entry name" value="PTS_EIIC"/>
    <property type="match status" value="1"/>
</dbReference>
<keyword evidence="5" id="KW-0808">Transferase</keyword>
<dbReference type="Proteomes" id="UP000297853">
    <property type="component" value="Unassembled WGS sequence"/>
</dbReference>
<keyword evidence="7 12" id="KW-0812">Transmembrane</keyword>
<sequence length="646" mass="68165">MATVRDYPKLGRDIINLVGGEKNIAQTTRCATRLRLVLSSTPPDAKARIAALPGVITVVESGGQFQVVIGTHVGEVYDAVAQELKLENRGDAASGPKMGIVSRIIATMSAVFAPFVYILAAAGLLQGSLIVISMVWPGFAETGTYEVFSFMSWTPFTFLPILIAITASQYFKTNMLVAVLCCAAIMNPTWNDMAARISSGETITLFGMALSPTTYTSSVLPPLILVWVLSYLERFLNKHLSGVGRSIFVPLICLVILVPLTLLSLGPVTSGTAMGIATGYNWLSDELPILAGALIGGFWQLAVVFGIHWGVTPVVLANFEQFGSDSFQAFQTAAVIAQVGAAIGVFFKTRNRELKGVSGSAAIPGIFGITEPAIYGVTLRLKKPFILACTAGAAGGIVIALFGSRYYAYAGLPGPLTIVNAYQAGTSSLLGEIIGCLVAFFGAMVLVMVFGFKDPVTELGAEIREPGTPASSDVLTEQAYTEMVTAAGSHTSIASPVTGKVVPMSDVPDPVFSTGAMGAGVAIEPTDSRIYAPFDGAVVVVMPSKHALGLISDDGVELLIHVGIDTVKLNGEHFTVHTHANAKVKKGDLLMEFDAEAIKRAGYSVLTPVIVTNCQDFDDVLPYPRTEVTHGEELATTVKATISIAE</sequence>
<feature type="transmembrane region" description="Helical" evidence="12">
    <location>
        <begin position="104"/>
        <end position="136"/>
    </location>
</feature>
<feature type="transmembrane region" description="Helical" evidence="12">
    <location>
        <begin position="385"/>
        <end position="409"/>
    </location>
</feature>
<keyword evidence="2" id="KW-0813">Transport</keyword>
<feature type="domain" description="PTS EIIA type-1" evidence="13">
    <location>
        <begin position="509"/>
        <end position="613"/>
    </location>
</feature>
<comment type="caution">
    <text evidence="16">The sequence shown here is derived from an EMBL/GenBank/DDBJ whole genome shotgun (WGS) entry which is preliminary data.</text>
</comment>
<gene>
    <name evidence="16" type="ORF">E3T28_16525</name>
</gene>
<dbReference type="InterPro" id="IPR011297">
    <property type="entry name" value="PTS_IIABC_b_glu"/>
</dbReference>
<evidence type="ECO:0000259" key="13">
    <source>
        <dbReference type="PROSITE" id="PS51093"/>
    </source>
</evidence>
<protein>
    <submittedName>
        <fullName evidence="16">PTS beta-glucoside transporter subunit EIIBCA</fullName>
    </submittedName>
</protein>
<evidence type="ECO:0000256" key="5">
    <source>
        <dbReference type="ARBA" id="ARBA00022679"/>
    </source>
</evidence>
<evidence type="ECO:0000313" key="17">
    <source>
        <dbReference type="Proteomes" id="UP000297853"/>
    </source>
</evidence>
<evidence type="ECO:0000256" key="2">
    <source>
        <dbReference type="ARBA" id="ARBA00022448"/>
    </source>
</evidence>
<dbReference type="CDD" id="cd00212">
    <property type="entry name" value="PTS_IIB_glc"/>
    <property type="match status" value="1"/>
</dbReference>
<reference evidence="16 17" key="1">
    <citation type="submission" date="2019-03" db="EMBL/GenBank/DDBJ databases">
        <title>Genomics of glacier-inhabiting Cryobacterium strains.</title>
        <authorList>
            <person name="Liu Q."/>
            <person name="Xin Y.-H."/>
        </authorList>
    </citation>
    <scope>NUCLEOTIDE SEQUENCE [LARGE SCALE GENOMIC DNA]</scope>
    <source>
        <strain evidence="16 17">TMT1-23-1</strain>
    </source>
</reference>
<dbReference type="PROSITE" id="PS00371">
    <property type="entry name" value="PTS_EIIA_TYPE_1_HIS"/>
    <property type="match status" value="1"/>
</dbReference>
<dbReference type="InterPro" id="IPR036878">
    <property type="entry name" value="Glu_permease_IIB"/>
</dbReference>
<dbReference type="SUPFAM" id="SSF55604">
    <property type="entry name" value="Glucose permease domain IIB"/>
    <property type="match status" value="1"/>
</dbReference>
<dbReference type="PANTHER" id="PTHR30175:SF1">
    <property type="entry name" value="PTS SYSTEM ARBUTIN-, CELLOBIOSE-, AND SALICIN-SPECIFIC EIIBC COMPONENT-RELATED"/>
    <property type="match status" value="1"/>
</dbReference>
<dbReference type="PROSITE" id="PS51098">
    <property type="entry name" value="PTS_EIIB_TYPE_1"/>
    <property type="match status" value="1"/>
</dbReference>
<keyword evidence="3" id="KW-1003">Cell membrane</keyword>
<feature type="transmembrane region" description="Helical" evidence="12">
    <location>
        <begin position="205"/>
        <end position="227"/>
    </location>
</feature>
<dbReference type="InterPro" id="IPR001996">
    <property type="entry name" value="PTS_IIB_1"/>
</dbReference>
<evidence type="ECO:0000256" key="4">
    <source>
        <dbReference type="ARBA" id="ARBA00022597"/>
    </source>
</evidence>
<dbReference type="Pfam" id="PF00358">
    <property type="entry name" value="PTS_EIIA_1"/>
    <property type="match status" value="1"/>
</dbReference>
<keyword evidence="4" id="KW-0762">Sugar transport</keyword>
<feature type="domain" description="PTS EIIC type-1" evidence="15">
    <location>
        <begin position="99"/>
        <end position="466"/>
    </location>
</feature>
<feature type="transmembrane region" description="Helical" evidence="12">
    <location>
        <begin position="329"/>
        <end position="347"/>
    </location>
</feature>
<evidence type="ECO:0000313" key="16">
    <source>
        <dbReference type="EMBL" id="TFC93414.1"/>
    </source>
</evidence>
<evidence type="ECO:0000259" key="15">
    <source>
        <dbReference type="PROSITE" id="PS51103"/>
    </source>
</evidence>
<dbReference type="InterPro" id="IPR011055">
    <property type="entry name" value="Dup_hybrid_motif"/>
</dbReference>
<evidence type="ECO:0000259" key="14">
    <source>
        <dbReference type="PROSITE" id="PS51098"/>
    </source>
</evidence>
<name>A0ABY2ISP1_9MICO</name>
<keyword evidence="9 12" id="KW-1133">Transmembrane helix</keyword>
<dbReference type="SUPFAM" id="SSF51261">
    <property type="entry name" value="Duplicated hybrid motif"/>
    <property type="match status" value="1"/>
</dbReference>
<dbReference type="PROSITE" id="PS51103">
    <property type="entry name" value="PTS_EIIC_TYPE_1"/>
    <property type="match status" value="1"/>
</dbReference>
<feature type="transmembrane region" description="Helical" evidence="12">
    <location>
        <begin position="429"/>
        <end position="452"/>
    </location>
</feature>
<proteinExistence type="predicted"/>
<keyword evidence="8" id="KW-0418">Kinase</keyword>
<keyword evidence="6" id="KW-0598">Phosphotransferase system</keyword>
<feature type="transmembrane region" description="Helical" evidence="12">
    <location>
        <begin position="287"/>
        <end position="309"/>
    </location>
</feature>
<evidence type="ECO:0000256" key="9">
    <source>
        <dbReference type="ARBA" id="ARBA00022989"/>
    </source>
</evidence>
<evidence type="ECO:0000256" key="8">
    <source>
        <dbReference type="ARBA" id="ARBA00022777"/>
    </source>
</evidence>
<dbReference type="RefSeq" id="WP_134433353.1">
    <property type="nucleotide sequence ID" value="NZ_SOGQ01000095.1"/>
</dbReference>